<dbReference type="PANTHER" id="PTHR47966:SF6">
    <property type="entry name" value="PEPTIDASE A1 DOMAIN-CONTAINING PROTEIN"/>
    <property type="match status" value="1"/>
</dbReference>
<evidence type="ECO:0000256" key="4">
    <source>
        <dbReference type="ARBA" id="ARBA00022801"/>
    </source>
</evidence>
<dbReference type="Pfam" id="PF00026">
    <property type="entry name" value="Asp"/>
    <property type="match status" value="1"/>
</dbReference>
<dbReference type="Gene3D" id="2.40.70.10">
    <property type="entry name" value="Acid Proteases"/>
    <property type="match status" value="2"/>
</dbReference>
<dbReference type="FunCoup" id="A0A409WMF4">
    <property type="interactions" value="46"/>
</dbReference>
<feature type="region of interest" description="Disordered" evidence="8">
    <location>
        <begin position="439"/>
        <end position="463"/>
    </location>
</feature>
<dbReference type="PROSITE" id="PS51767">
    <property type="entry name" value="PEPTIDASE_A1"/>
    <property type="match status" value="1"/>
</dbReference>
<keyword evidence="2 7" id="KW-0645">Protease</keyword>
<keyword evidence="3 7" id="KW-0064">Aspartyl protease</keyword>
<dbReference type="InterPro" id="IPR001461">
    <property type="entry name" value="Aspartic_peptidase_A1"/>
</dbReference>
<dbReference type="InterPro" id="IPR034164">
    <property type="entry name" value="Pepsin-like_dom"/>
</dbReference>
<feature type="active site" evidence="5">
    <location>
        <position position="298"/>
    </location>
</feature>
<feature type="chain" id="PRO_5019488492" description="Peptidase A1 domain-containing protein" evidence="9">
    <location>
        <begin position="23"/>
        <end position="515"/>
    </location>
</feature>
<dbReference type="STRING" id="93625.A0A409WMF4"/>
<keyword evidence="9" id="KW-0732">Signal</keyword>
<evidence type="ECO:0000256" key="1">
    <source>
        <dbReference type="ARBA" id="ARBA00007447"/>
    </source>
</evidence>
<reference evidence="11 12" key="1">
    <citation type="journal article" date="2018" name="Evol. Lett.">
        <title>Horizontal gene cluster transfer increased hallucinogenic mushroom diversity.</title>
        <authorList>
            <person name="Reynolds H.T."/>
            <person name="Vijayakumar V."/>
            <person name="Gluck-Thaler E."/>
            <person name="Korotkin H.B."/>
            <person name="Matheny P.B."/>
            <person name="Slot J.C."/>
        </authorList>
    </citation>
    <scope>NUCLEOTIDE SEQUENCE [LARGE SCALE GENOMIC DNA]</scope>
    <source>
        <strain evidence="11 12">2631</strain>
    </source>
</reference>
<dbReference type="SUPFAM" id="SSF50630">
    <property type="entry name" value="Acid proteases"/>
    <property type="match status" value="1"/>
</dbReference>
<dbReference type="FunFam" id="2.40.70.10:FF:000115">
    <property type="entry name" value="Lysosomal aspartic protease"/>
    <property type="match status" value="1"/>
</dbReference>
<dbReference type="InterPro" id="IPR033121">
    <property type="entry name" value="PEPTIDASE_A1"/>
</dbReference>
<sequence>MLPPSASLLAAILLSVSSSCSAAPQTNGQTGQTMPLKKRAPPARTEEEWGVWAKNHREGLEAKYGNPKHDKRATGTNLITNQNGDSSYFGSLAIGTPPTAYNVILDTGSADLWVADSECITGCSNVPTFSPSSSSTFQNQSTSFSITYGSGQAAGSLGADTIQMAGFAVTNQIFAVCNQVSSGLLSNPVSGLLGLAFQTIASSKAEPLWQTLVSSGAWDSQLMAFQLTRYLNDSSTQTEEPGGSFSMGFTNTSLYTGDIDYVDMPVQGSYWILPMTELIVQNTAINLPSGQASYAAIDTGTTLVGGPSEFIAQIFAQIPGSQAGSGNFENYYTYPCDTSVNVSLNFGGSRSWSISPADFQLSRLTRTTCLGAFFVLSTGSSAPRWIVGDTFLVRVPSSPSTNTLCNSKLTPHPTPPTEKRLLRLPVQSALHRVRRAVGDLHRTERREQRHGAQRDGRVRAGGDDRVRVVHAAAEHQHRVLELDELAPPHDGRPCALGDDAHDDGAALVWPGAMNE</sequence>
<comment type="similarity">
    <text evidence="1 7">Belongs to the peptidase A1 family.</text>
</comment>
<dbReference type="PANTHER" id="PTHR47966">
    <property type="entry name" value="BETA-SITE APP-CLEAVING ENZYME, ISOFORM A-RELATED"/>
    <property type="match status" value="1"/>
</dbReference>
<feature type="disulfide bond" evidence="6">
    <location>
        <begin position="119"/>
        <end position="123"/>
    </location>
</feature>
<dbReference type="InParanoid" id="A0A409WMF4"/>
<evidence type="ECO:0000256" key="7">
    <source>
        <dbReference type="RuleBase" id="RU000454"/>
    </source>
</evidence>
<dbReference type="AlphaFoldDB" id="A0A409WMF4"/>
<organism evidence="11 12">
    <name type="scientific">Psilocybe cyanescens</name>
    <dbReference type="NCBI Taxonomy" id="93625"/>
    <lineage>
        <taxon>Eukaryota</taxon>
        <taxon>Fungi</taxon>
        <taxon>Dikarya</taxon>
        <taxon>Basidiomycota</taxon>
        <taxon>Agaricomycotina</taxon>
        <taxon>Agaricomycetes</taxon>
        <taxon>Agaricomycetidae</taxon>
        <taxon>Agaricales</taxon>
        <taxon>Agaricineae</taxon>
        <taxon>Strophariaceae</taxon>
        <taxon>Psilocybe</taxon>
    </lineage>
</organism>
<accession>A0A409WMF4</accession>
<keyword evidence="6" id="KW-1015">Disulfide bond</keyword>
<dbReference type="CDD" id="cd05471">
    <property type="entry name" value="pepsin_like"/>
    <property type="match status" value="1"/>
</dbReference>
<protein>
    <recommendedName>
        <fullName evidence="10">Peptidase A1 domain-containing protein</fullName>
    </recommendedName>
</protein>
<feature type="domain" description="Peptidase A1" evidence="10">
    <location>
        <begin position="88"/>
        <end position="412"/>
    </location>
</feature>
<dbReference type="Proteomes" id="UP000283269">
    <property type="component" value="Unassembled WGS sequence"/>
</dbReference>
<dbReference type="InterPro" id="IPR001969">
    <property type="entry name" value="Aspartic_peptidase_AS"/>
</dbReference>
<evidence type="ECO:0000313" key="12">
    <source>
        <dbReference type="Proteomes" id="UP000283269"/>
    </source>
</evidence>
<evidence type="ECO:0000256" key="8">
    <source>
        <dbReference type="SAM" id="MobiDB-lite"/>
    </source>
</evidence>
<gene>
    <name evidence="11" type="ORF">CVT25_003271</name>
</gene>
<evidence type="ECO:0000256" key="2">
    <source>
        <dbReference type="ARBA" id="ARBA00022670"/>
    </source>
</evidence>
<evidence type="ECO:0000313" key="11">
    <source>
        <dbReference type="EMBL" id="PPQ79697.1"/>
    </source>
</evidence>
<feature type="signal peptide" evidence="9">
    <location>
        <begin position="1"/>
        <end position="22"/>
    </location>
</feature>
<keyword evidence="12" id="KW-1185">Reference proteome</keyword>
<dbReference type="PROSITE" id="PS00141">
    <property type="entry name" value="ASP_PROTEASE"/>
    <property type="match status" value="1"/>
</dbReference>
<evidence type="ECO:0000256" key="9">
    <source>
        <dbReference type="SAM" id="SignalP"/>
    </source>
</evidence>
<dbReference type="PRINTS" id="PR00792">
    <property type="entry name" value="PEPSIN"/>
</dbReference>
<name>A0A409WMF4_PSICY</name>
<dbReference type="EMBL" id="NHYD01003368">
    <property type="protein sequence ID" value="PPQ79697.1"/>
    <property type="molecule type" value="Genomic_DNA"/>
</dbReference>
<evidence type="ECO:0000256" key="3">
    <source>
        <dbReference type="ARBA" id="ARBA00022750"/>
    </source>
</evidence>
<keyword evidence="4 7" id="KW-0378">Hydrolase</keyword>
<feature type="active site" evidence="5">
    <location>
        <position position="106"/>
    </location>
</feature>
<feature type="region of interest" description="Disordered" evidence="8">
    <location>
        <begin position="22"/>
        <end position="47"/>
    </location>
</feature>
<dbReference type="GO" id="GO:0004190">
    <property type="term" value="F:aspartic-type endopeptidase activity"/>
    <property type="evidence" value="ECO:0007669"/>
    <property type="project" value="UniProtKB-KW"/>
</dbReference>
<proteinExistence type="inferred from homology"/>
<comment type="caution">
    <text evidence="11">The sequence shown here is derived from an EMBL/GenBank/DDBJ whole genome shotgun (WGS) entry which is preliminary data.</text>
</comment>
<dbReference type="GO" id="GO:0006508">
    <property type="term" value="P:proteolysis"/>
    <property type="evidence" value="ECO:0007669"/>
    <property type="project" value="UniProtKB-KW"/>
</dbReference>
<evidence type="ECO:0000259" key="10">
    <source>
        <dbReference type="PROSITE" id="PS51767"/>
    </source>
</evidence>
<evidence type="ECO:0000256" key="5">
    <source>
        <dbReference type="PIRSR" id="PIRSR601461-1"/>
    </source>
</evidence>
<dbReference type="InterPro" id="IPR021109">
    <property type="entry name" value="Peptidase_aspartic_dom_sf"/>
</dbReference>
<dbReference type="OrthoDB" id="771136at2759"/>
<evidence type="ECO:0000256" key="6">
    <source>
        <dbReference type="PIRSR" id="PIRSR601461-2"/>
    </source>
</evidence>